<evidence type="ECO:0000256" key="1">
    <source>
        <dbReference type="ARBA" id="ARBA00023224"/>
    </source>
</evidence>
<feature type="transmembrane region" description="Helical" evidence="5">
    <location>
        <begin position="180"/>
        <end position="202"/>
    </location>
</feature>
<protein>
    <submittedName>
        <fullName evidence="8">Methyl-accepting chemotaxis protein</fullName>
    </submittedName>
</protein>
<feature type="transmembrane region" description="Helical" evidence="5">
    <location>
        <begin position="41"/>
        <end position="58"/>
    </location>
</feature>
<dbReference type="PANTHER" id="PTHR32089:SF112">
    <property type="entry name" value="LYSOZYME-LIKE PROTEIN-RELATED"/>
    <property type="match status" value="1"/>
</dbReference>
<feature type="transmembrane region" description="Helical" evidence="5">
    <location>
        <begin position="104"/>
        <end position="125"/>
    </location>
</feature>
<dbReference type="PRINTS" id="PR00260">
    <property type="entry name" value="CHEMTRNSDUCR"/>
</dbReference>
<keyword evidence="9" id="KW-1185">Reference proteome</keyword>
<dbReference type="InterPro" id="IPR004089">
    <property type="entry name" value="MCPsignal_dom"/>
</dbReference>
<dbReference type="Gene3D" id="1.10.287.950">
    <property type="entry name" value="Methyl-accepting chemotaxis protein"/>
    <property type="match status" value="1"/>
</dbReference>
<evidence type="ECO:0000259" key="6">
    <source>
        <dbReference type="PROSITE" id="PS50111"/>
    </source>
</evidence>
<feature type="coiled-coil region" evidence="4">
    <location>
        <begin position="211"/>
        <end position="259"/>
    </location>
</feature>
<keyword evidence="5" id="KW-1133">Transmembrane helix</keyword>
<feature type="coiled-coil region" evidence="4">
    <location>
        <begin position="488"/>
        <end position="515"/>
    </location>
</feature>
<dbReference type="PROSITE" id="PS50885">
    <property type="entry name" value="HAMP"/>
    <property type="match status" value="1"/>
</dbReference>
<proteinExistence type="inferred from homology"/>
<name>A0ABD5ZVR5_9EURY</name>
<evidence type="ECO:0000256" key="4">
    <source>
        <dbReference type="SAM" id="Coils"/>
    </source>
</evidence>
<evidence type="ECO:0000313" key="9">
    <source>
        <dbReference type="Proteomes" id="UP001596434"/>
    </source>
</evidence>
<dbReference type="InterPro" id="IPR003660">
    <property type="entry name" value="HAMP_dom"/>
</dbReference>
<dbReference type="SUPFAM" id="SSF103473">
    <property type="entry name" value="MFS general substrate transporter"/>
    <property type="match status" value="1"/>
</dbReference>
<evidence type="ECO:0000259" key="7">
    <source>
        <dbReference type="PROSITE" id="PS50885"/>
    </source>
</evidence>
<organism evidence="8 9">
    <name type="scientific">Haloplanus litoreus</name>
    <dbReference type="NCBI Taxonomy" id="767515"/>
    <lineage>
        <taxon>Archaea</taxon>
        <taxon>Methanobacteriati</taxon>
        <taxon>Methanobacteriota</taxon>
        <taxon>Stenosarchaea group</taxon>
        <taxon>Halobacteria</taxon>
        <taxon>Halobacteriales</taxon>
        <taxon>Haloferacaceae</taxon>
        <taxon>Haloplanus</taxon>
    </lineage>
</organism>
<sequence>MAGASVRDSGMWQRARDEYLRYIPTGDKIPEETWQARHRNIVWLLFAHAPFLFVLGRFSGTEPYITGATFTAEPLELVLTGVGVIVGIGLLAWWPRLGRRVRTALAAVGLMMASAVVVYFSGGFIEAHFHFFVMVAVVAIYEDWVPFLVGILYVAIQHGVFGMMNPAAVYNHTAAIQNPWGWAFIHAVYILALSTALIQNWISIERSREETERQIETVEESEGLIEDLQEKQAEIEEARAEAEARQEEVERLNRALLAQADDVAAAMEAVSDGDFTADPPTETDIEAIAEISGAFEEMTGELSATVLDLRAFAATVEETTASIYDETETLEASQQDLAGDVREFAESLREQAGELESTTDELSTLSATIEEIAANSSEVSAEASTAADAAETGTKTATEAIEAIEHVEGTVEELASLVESLDDRMDDVAESTDLIEEIADQTNILALNANIEAAHATTDGEGFAVVADEVKSLAGETRDHSAAIERTITETIEDVDRVQAEMEQTKAQIETGKTTMTDASDAFTSLTETVEGVDASVDEVAAATDDGARTTEEVVDAIQRLADSSRAIAKRSESLAERAEAGATTVTDVRTQLDALTEQTASLEAQLDAFTCETADSADAMAPQR</sequence>
<dbReference type="Proteomes" id="UP001596434">
    <property type="component" value="Unassembled WGS sequence"/>
</dbReference>
<reference evidence="8 9" key="1">
    <citation type="journal article" date="2019" name="Int. J. Syst. Evol. Microbiol.">
        <title>The Global Catalogue of Microorganisms (GCM) 10K type strain sequencing project: providing services to taxonomists for standard genome sequencing and annotation.</title>
        <authorList>
            <consortium name="The Broad Institute Genomics Platform"/>
            <consortium name="The Broad Institute Genome Sequencing Center for Infectious Disease"/>
            <person name="Wu L."/>
            <person name="Ma J."/>
        </authorList>
    </citation>
    <scope>NUCLEOTIDE SEQUENCE [LARGE SCALE GENOMIC DNA]</scope>
    <source>
        <strain evidence="8 9">GX21</strain>
    </source>
</reference>
<accession>A0ABD5ZVR5</accession>
<dbReference type="SMART" id="SM00283">
    <property type="entry name" value="MA"/>
    <property type="match status" value="1"/>
</dbReference>
<dbReference type="RefSeq" id="WP_379702951.1">
    <property type="nucleotide sequence ID" value="NZ_JBHTAT010000001.1"/>
</dbReference>
<dbReference type="AlphaFoldDB" id="A0ABD5ZVR5"/>
<dbReference type="GO" id="GO:0007165">
    <property type="term" value="P:signal transduction"/>
    <property type="evidence" value="ECO:0007669"/>
    <property type="project" value="UniProtKB-KW"/>
</dbReference>
<evidence type="ECO:0000313" key="8">
    <source>
        <dbReference type="EMBL" id="MFC7254753.1"/>
    </source>
</evidence>
<dbReference type="SMART" id="SM00304">
    <property type="entry name" value="HAMP"/>
    <property type="match status" value="2"/>
</dbReference>
<dbReference type="EMBL" id="JBHTAT010000001">
    <property type="protein sequence ID" value="MFC7254753.1"/>
    <property type="molecule type" value="Genomic_DNA"/>
</dbReference>
<dbReference type="SUPFAM" id="SSF58104">
    <property type="entry name" value="Methyl-accepting chemotaxis protein (MCP) signaling domain"/>
    <property type="match status" value="1"/>
</dbReference>
<feature type="transmembrane region" description="Helical" evidence="5">
    <location>
        <begin position="131"/>
        <end position="156"/>
    </location>
</feature>
<keyword evidence="4" id="KW-0175">Coiled coil</keyword>
<dbReference type="InterPro" id="IPR036259">
    <property type="entry name" value="MFS_trans_sf"/>
</dbReference>
<keyword evidence="5" id="KW-0472">Membrane</keyword>
<dbReference type="PANTHER" id="PTHR32089">
    <property type="entry name" value="METHYL-ACCEPTING CHEMOTAXIS PROTEIN MCPB"/>
    <property type="match status" value="1"/>
</dbReference>
<evidence type="ECO:0000256" key="2">
    <source>
        <dbReference type="ARBA" id="ARBA00029447"/>
    </source>
</evidence>
<evidence type="ECO:0000256" key="3">
    <source>
        <dbReference type="PROSITE-ProRule" id="PRU00284"/>
    </source>
</evidence>
<keyword evidence="5" id="KW-0812">Transmembrane</keyword>
<feature type="coiled-coil region" evidence="4">
    <location>
        <begin position="586"/>
        <end position="613"/>
    </location>
</feature>
<keyword evidence="1 3" id="KW-0807">Transducer</keyword>
<dbReference type="Pfam" id="PF00015">
    <property type="entry name" value="MCPsignal"/>
    <property type="match status" value="1"/>
</dbReference>
<dbReference type="PROSITE" id="PS50111">
    <property type="entry name" value="CHEMOTAXIS_TRANSDUC_2"/>
    <property type="match status" value="1"/>
</dbReference>
<comment type="caution">
    <text evidence="8">The sequence shown here is derived from an EMBL/GenBank/DDBJ whole genome shotgun (WGS) entry which is preliminary data.</text>
</comment>
<gene>
    <name evidence="8" type="ORF">ACFQKE_05460</name>
</gene>
<feature type="transmembrane region" description="Helical" evidence="5">
    <location>
        <begin position="78"/>
        <end position="97"/>
    </location>
</feature>
<feature type="domain" description="HAMP" evidence="7">
    <location>
        <begin position="254"/>
        <end position="307"/>
    </location>
</feature>
<comment type="similarity">
    <text evidence="2">Belongs to the methyl-accepting chemotaxis (MCP) protein family.</text>
</comment>
<evidence type="ECO:0000256" key="5">
    <source>
        <dbReference type="SAM" id="Phobius"/>
    </source>
</evidence>
<dbReference type="InterPro" id="IPR004090">
    <property type="entry name" value="Chemotax_Me-accpt_rcpt"/>
</dbReference>
<dbReference type="GeneID" id="96953076"/>
<feature type="domain" description="Methyl-accepting transducer" evidence="6">
    <location>
        <begin position="326"/>
        <end position="562"/>
    </location>
</feature>